<evidence type="ECO:0000313" key="2">
    <source>
        <dbReference type="EMBL" id="PRY05318.1"/>
    </source>
</evidence>
<proteinExistence type="predicted"/>
<name>A0A2T0QLP6_9ACTN</name>
<evidence type="ECO:0000259" key="1">
    <source>
        <dbReference type="Pfam" id="PF12728"/>
    </source>
</evidence>
<dbReference type="OrthoDB" id="194758at2"/>
<dbReference type="SUPFAM" id="SSF46955">
    <property type="entry name" value="Putative DNA-binding domain"/>
    <property type="match status" value="1"/>
</dbReference>
<dbReference type="Proteomes" id="UP000238083">
    <property type="component" value="Unassembled WGS sequence"/>
</dbReference>
<dbReference type="InterPro" id="IPR041657">
    <property type="entry name" value="HTH_17"/>
</dbReference>
<dbReference type="InterPro" id="IPR009061">
    <property type="entry name" value="DNA-bd_dom_put_sf"/>
</dbReference>
<dbReference type="AlphaFoldDB" id="A0A2T0QLP6"/>
<dbReference type="RefSeq" id="WP_106215750.1">
    <property type="nucleotide sequence ID" value="NZ_PVZF01000040.1"/>
</dbReference>
<protein>
    <submittedName>
        <fullName evidence="2">Helix-turn-helix protein</fullName>
    </submittedName>
</protein>
<evidence type="ECO:0000313" key="3">
    <source>
        <dbReference type="Proteomes" id="UP000238083"/>
    </source>
</evidence>
<reference evidence="2 3" key="1">
    <citation type="submission" date="2018-03" db="EMBL/GenBank/DDBJ databases">
        <title>Genomic Encyclopedia of Archaeal and Bacterial Type Strains, Phase II (KMG-II): from individual species to whole genera.</title>
        <authorList>
            <person name="Goeker M."/>
        </authorList>
    </citation>
    <scope>NUCLEOTIDE SEQUENCE [LARGE SCALE GENOMIC DNA]</scope>
    <source>
        <strain evidence="2 3">DSM 19711</strain>
    </source>
</reference>
<dbReference type="Pfam" id="PF12728">
    <property type="entry name" value="HTH_17"/>
    <property type="match status" value="1"/>
</dbReference>
<organism evidence="2 3">
    <name type="scientific">Kineococcus rhizosphaerae</name>
    <dbReference type="NCBI Taxonomy" id="559628"/>
    <lineage>
        <taxon>Bacteria</taxon>
        <taxon>Bacillati</taxon>
        <taxon>Actinomycetota</taxon>
        <taxon>Actinomycetes</taxon>
        <taxon>Kineosporiales</taxon>
        <taxon>Kineosporiaceae</taxon>
        <taxon>Kineococcus</taxon>
    </lineage>
</organism>
<comment type="caution">
    <text evidence="2">The sequence shown here is derived from an EMBL/GenBank/DDBJ whole genome shotgun (WGS) entry which is preliminary data.</text>
</comment>
<dbReference type="EMBL" id="PVZF01000040">
    <property type="protein sequence ID" value="PRY05318.1"/>
    <property type="molecule type" value="Genomic_DNA"/>
</dbReference>
<feature type="domain" description="Helix-turn-helix" evidence="1">
    <location>
        <begin position="21"/>
        <end position="69"/>
    </location>
</feature>
<gene>
    <name evidence="2" type="ORF">CLV37_1405</name>
</gene>
<sequence>MRKHSETEQPWALGLPEAANLTNKDMGKLTGTSERYIRANAGILGIPRIKIGRQYRYRPSEVAAWMDAQSMGAR</sequence>
<accession>A0A2T0QLP6</accession>
<keyword evidence="3" id="KW-1185">Reference proteome</keyword>